<protein>
    <submittedName>
        <fullName evidence="7">D-isomer specific 2-hydroxyacid dehydrogenase family protein</fullName>
    </submittedName>
</protein>
<comment type="caution">
    <text evidence="7">The sequence shown here is derived from an EMBL/GenBank/DDBJ whole genome shotgun (WGS) entry which is preliminary data.</text>
</comment>
<dbReference type="InterPro" id="IPR036291">
    <property type="entry name" value="NAD(P)-bd_dom_sf"/>
</dbReference>
<reference evidence="7" key="1">
    <citation type="journal article" date="2014" name="Int. J. Syst. Evol. Microbiol.">
        <title>Complete genome sequence of Corynebacterium casei LMG S-19264T (=DSM 44701T), isolated from a smear-ripened cheese.</title>
        <authorList>
            <consortium name="US DOE Joint Genome Institute (JGI-PGF)"/>
            <person name="Walter F."/>
            <person name="Albersmeier A."/>
            <person name="Kalinowski J."/>
            <person name="Ruckert C."/>
        </authorList>
    </citation>
    <scope>NUCLEOTIDE SEQUENCE</scope>
    <source>
        <strain evidence="7">CGMCC 1.15178</strain>
    </source>
</reference>
<keyword evidence="2 4" id="KW-0560">Oxidoreductase</keyword>
<dbReference type="Pfam" id="PF02826">
    <property type="entry name" value="2-Hacid_dh_C"/>
    <property type="match status" value="1"/>
</dbReference>
<dbReference type="Proteomes" id="UP000612456">
    <property type="component" value="Unassembled WGS sequence"/>
</dbReference>
<proteinExistence type="inferred from homology"/>
<evidence type="ECO:0000259" key="5">
    <source>
        <dbReference type="Pfam" id="PF00389"/>
    </source>
</evidence>
<sequence length="322" mass="35837">MKVYATPHHFPHLNQERAILSQLGVDLLELKTNDPEEIGALAKDAVALFVQYTWISEATIRQLEQCQVIVRYGIGYDNVDLKSAGEQGIYVCNVPHYCGEEVADHTMSLLLAAARKLVKQNDLVKNGEWSFVDRIAVPSLSSSVLGLVGLGYISRHVVRRAQAFGMKVVAYDPWFPKDQANALQVELVDFTELCGLADFVSLHVPLNDETKYLIRKETIASLKDGAVIINTARGGLIHEEDVAEAIHSGKLGMVCLDVLEQEPPSPSHPLIGLENVILTPHSAYYSDRSLPRLQKMAAEEVERVLRGEDPKNAVNRKWYTKK</sequence>
<feature type="domain" description="D-isomer specific 2-hydroxyacid dehydrogenase catalytic" evidence="5">
    <location>
        <begin position="17"/>
        <end position="315"/>
    </location>
</feature>
<dbReference type="EMBL" id="BMHP01000016">
    <property type="protein sequence ID" value="GGE01479.1"/>
    <property type="molecule type" value="Genomic_DNA"/>
</dbReference>
<reference evidence="7" key="2">
    <citation type="submission" date="2020-09" db="EMBL/GenBank/DDBJ databases">
        <authorList>
            <person name="Sun Q."/>
            <person name="Zhou Y."/>
        </authorList>
    </citation>
    <scope>NUCLEOTIDE SEQUENCE</scope>
    <source>
        <strain evidence="7">CGMCC 1.15178</strain>
    </source>
</reference>
<evidence type="ECO:0000313" key="7">
    <source>
        <dbReference type="EMBL" id="GGE01479.1"/>
    </source>
</evidence>
<evidence type="ECO:0000259" key="6">
    <source>
        <dbReference type="Pfam" id="PF02826"/>
    </source>
</evidence>
<dbReference type="PANTHER" id="PTHR43761:SF1">
    <property type="entry name" value="D-ISOMER SPECIFIC 2-HYDROXYACID DEHYDROGENASE CATALYTIC DOMAIN-CONTAINING PROTEIN-RELATED"/>
    <property type="match status" value="1"/>
</dbReference>
<gene>
    <name evidence="7" type="ORF">GCM10010911_70460</name>
</gene>
<dbReference type="InterPro" id="IPR006140">
    <property type="entry name" value="D-isomer_DH_NAD-bd"/>
</dbReference>
<dbReference type="AlphaFoldDB" id="A0A917E482"/>
<dbReference type="GO" id="GO:0003714">
    <property type="term" value="F:transcription corepressor activity"/>
    <property type="evidence" value="ECO:0007669"/>
    <property type="project" value="InterPro"/>
</dbReference>
<keyword evidence="3" id="KW-0520">NAD</keyword>
<accession>A0A917E482</accession>
<name>A0A917E482_9BACL</name>
<dbReference type="InterPro" id="IPR043322">
    <property type="entry name" value="CtBP"/>
</dbReference>
<dbReference type="GO" id="GO:0016616">
    <property type="term" value="F:oxidoreductase activity, acting on the CH-OH group of donors, NAD or NADP as acceptor"/>
    <property type="evidence" value="ECO:0007669"/>
    <property type="project" value="InterPro"/>
</dbReference>
<dbReference type="PANTHER" id="PTHR43761">
    <property type="entry name" value="D-ISOMER SPECIFIC 2-HYDROXYACID DEHYDROGENASE FAMILY PROTEIN (AFU_ORTHOLOGUE AFUA_1G13630)"/>
    <property type="match status" value="1"/>
</dbReference>
<dbReference type="Pfam" id="PF00389">
    <property type="entry name" value="2-Hacid_dh"/>
    <property type="match status" value="1"/>
</dbReference>
<dbReference type="SUPFAM" id="SSF52283">
    <property type="entry name" value="Formate/glycerate dehydrogenase catalytic domain-like"/>
    <property type="match status" value="1"/>
</dbReference>
<feature type="domain" description="D-isomer specific 2-hydroxyacid dehydrogenase NAD-binding" evidence="6">
    <location>
        <begin position="107"/>
        <end position="283"/>
    </location>
</feature>
<organism evidence="7 8">
    <name type="scientific">Paenibacillus nasutitermitis</name>
    <dbReference type="NCBI Taxonomy" id="1652958"/>
    <lineage>
        <taxon>Bacteria</taxon>
        <taxon>Bacillati</taxon>
        <taxon>Bacillota</taxon>
        <taxon>Bacilli</taxon>
        <taxon>Bacillales</taxon>
        <taxon>Paenibacillaceae</taxon>
        <taxon>Paenibacillus</taxon>
    </lineage>
</organism>
<comment type="similarity">
    <text evidence="1 4">Belongs to the D-isomer specific 2-hydroxyacid dehydrogenase family.</text>
</comment>
<evidence type="ECO:0000256" key="3">
    <source>
        <dbReference type="ARBA" id="ARBA00023027"/>
    </source>
</evidence>
<dbReference type="Gene3D" id="3.40.50.720">
    <property type="entry name" value="NAD(P)-binding Rossmann-like Domain"/>
    <property type="match status" value="2"/>
</dbReference>
<keyword evidence="8" id="KW-1185">Reference proteome</keyword>
<evidence type="ECO:0000256" key="2">
    <source>
        <dbReference type="ARBA" id="ARBA00023002"/>
    </source>
</evidence>
<dbReference type="InterPro" id="IPR006139">
    <property type="entry name" value="D-isomer_2_OHA_DH_cat_dom"/>
</dbReference>
<dbReference type="InterPro" id="IPR050418">
    <property type="entry name" value="D-iso_2-hydroxyacid_DH_PdxB"/>
</dbReference>
<dbReference type="CDD" id="cd05299">
    <property type="entry name" value="CtBP_dh"/>
    <property type="match status" value="1"/>
</dbReference>
<evidence type="ECO:0000256" key="4">
    <source>
        <dbReference type="RuleBase" id="RU003719"/>
    </source>
</evidence>
<evidence type="ECO:0000313" key="8">
    <source>
        <dbReference type="Proteomes" id="UP000612456"/>
    </source>
</evidence>
<dbReference type="GO" id="GO:0051287">
    <property type="term" value="F:NAD binding"/>
    <property type="evidence" value="ECO:0007669"/>
    <property type="project" value="InterPro"/>
</dbReference>
<dbReference type="SUPFAM" id="SSF51735">
    <property type="entry name" value="NAD(P)-binding Rossmann-fold domains"/>
    <property type="match status" value="1"/>
</dbReference>
<evidence type="ECO:0000256" key="1">
    <source>
        <dbReference type="ARBA" id="ARBA00005854"/>
    </source>
</evidence>